<feature type="domain" description="DNA2/NAM7 helicase-like C-terminal" evidence="7">
    <location>
        <begin position="673"/>
        <end position="870"/>
    </location>
</feature>
<feature type="region of interest" description="Disordered" evidence="5">
    <location>
        <begin position="459"/>
        <end position="480"/>
    </location>
</feature>
<feature type="domain" description="DNA2/NAM7 helicase helicase" evidence="6">
    <location>
        <begin position="592"/>
        <end position="665"/>
    </location>
</feature>
<keyword evidence="10" id="KW-1185">Reference proteome</keyword>
<keyword evidence="3" id="KW-0347">Helicase</keyword>
<dbReference type="InterPro" id="IPR041677">
    <property type="entry name" value="DNA2/NAM7_AAA_11"/>
</dbReference>
<dbReference type="InterPro" id="IPR045055">
    <property type="entry name" value="DNA2/NAM7-like"/>
</dbReference>
<dbReference type="InterPro" id="IPR027417">
    <property type="entry name" value="P-loop_NTPase"/>
</dbReference>
<evidence type="ECO:0000259" key="7">
    <source>
        <dbReference type="Pfam" id="PF13087"/>
    </source>
</evidence>
<feature type="domain" description="DUF6469" evidence="8">
    <location>
        <begin position="109"/>
        <end position="202"/>
    </location>
</feature>
<keyword evidence="4" id="KW-0067">ATP-binding</keyword>
<dbReference type="PANTHER" id="PTHR10887">
    <property type="entry name" value="DNA2/NAM7 HELICASE FAMILY"/>
    <property type="match status" value="1"/>
</dbReference>
<feature type="compositionally biased region" description="Basic and acidic residues" evidence="5">
    <location>
        <begin position="1090"/>
        <end position="1103"/>
    </location>
</feature>
<dbReference type="GO" id="GO:0005524">
    <property type="term" value="F:ATP binding"/>
    <property type="evidence" value="ECO:0007669"/>
    <property type="project" value="UniProtKB-KW"/>
</dbReference>
<dbReference type="Pfam" id="PF13086">
    <property type="entry name" value="AAA_11"/>
    <property type="match status" value="2"/>
</dbReference>
<comment type="caution">
    <text evidence="9">The sequence shown here is derived from an EMBL/GenBank/DDBJ whole genome shotgun (WGS) entry which is preliminary data.</text>
</comment>
<dbReference type="AlphaFoldDB" id="A0ABD3TNZ2"/>
<dbReference type="Proteomes" id="UP001634393">
    <property type="component" value="Unassembled WGS sequence"/>
</dbReference>
<evidence type="ECO:0000256" key="4">
    <source>
        <dbReference type="ARBA" id="ARBA00022840"/>
    </source>
</evidence>
<evidence type="ECO:0000256" key="5">
    <source>
        <dbReference type="SAM" id="MobiDB-lite"/>
    </source>
</evidence>
<dbReference type="CDD" id="cd18808">
    <property type="entry name" value="SF1_C_Upf1"/>
    <property type="match status" value="1"/>
</dbReference>
<dbReference type="Pfam" id="PF13087">
    <property type="entry name" value="AAA_12"/>
    <property type="match status" value="1"/>
</dbReference>
<evidence type="ECO:0000256" key="2">
    <source>
        <dbReference type="ARBA" id="ARBA00022801"/>
    </source>
</evidence>
<evidence type="ECO:0000259" key="8">
    <source>
        <dbReference type="Pfam" id="PF20073"/>
    </source>
</evidence>
<evidence type="ECO:0000313" key="10">
    <source>
        <dbReference type="Proteomes" id="UP001634393"/>
    </source>
</evidence>
<dbReference type="Pfam" id="PF20073">
    <property type="entry name" value="DUF6469"/>
    <property type="match status" value="1"/>
</dbReference>
<dbReference type="GO" id="GO:0005694">
    <property type="term" value="C:chromosome"/>
    <property type="evidence" value="ECO:0007669"/>
    <property type="project" value="UniProtKB-ARBA"/>
</dbReference>
<evidence type="ECO:0000313" key="9">
    <source>
        <dbReference type="EMBL" id="KAL3838760.1"/>
    </source>
</evidence>
<dbReference type="PANTHER" id="PTHR10887:SF522">
    <property type="entry name" value="P-LOOP CONTAINING NUCLEOSIDE TRIPHOSPHATE HYDROLASES SUPERFAMILY PROTEIN"/>
    <property type="match status" value="1"/>
</dbReference>
<dbReference type="InterPro" id="IPR041679">
    <property type="entry name" value="DNA2/NAM7-like_C"/>
</dbReference>
<proteinExistence type="predicted"/>
<dbReference type="Gene3D" id="3.40.50.300">
    <property type="entry name" value="P-loop containing nucleotide triphosphate hydrolases"/>
    <property type="match status" value="2"/>
</dbReference>
<dbReference type="InterPro" id="IPR045529">
    <property type="entry name" value="DUF6469"/>
</dbReference>
<evidence type="ECO:0000256" key="3">
    <source>
        <dbReference type="ARBA" id="ARBA00022806"/>
    </source>
</evidence>
<feature type="domain" description="DNA2/NAM7 helicase helicase" evidence="6">
    <location>
        <begin position="254"/>
        <end position="496"/>
    </location>
</feature>
<evidence type="ECO:0000256" key="1">
    <source>
        <dbReference type="ARBA" id="ARBA00022741"/>
    </source>
</evidence>
<feature type="compositionally biased region" description="Basic and acidic residues" evidence="5">
    <location>
        <begin position="462"/>
        <end position="480"/>
    </location>
</feature>
<gene>
    <name evidence="9" type="ORF">ACJIZ3_023351</name>
</gene>
<dbReference type="GO" id="GO:0004386">
    <property type="term" value="F:helicase activity"/>
    <property type="evidence" value="ECO:0007669"/>
    <property type="project" value="UniProtKB-KW"/>
</dbReference>
<organism evidence="9 10">
    <name type="scientific">Penstemon smallii</name>
    <dbReference type="NCBI Taxonomy" id="265156"/>
    <lineage>
        <taxon>Eukaryota</taxon>
        <taxon>Viridiplantae</taxon>
        <taxon>Streptophyta</taxon>
        <taxon>Embryophyta</taxon>
        <taxon>Tracheophyta</taxon>
        <taxon>Spermatophyta</taxon>
        <taxon>Magnoliopsida</taxon>
        <taxon>eudicotyledons</taxon>
        <taxon>Gunneridae</taxon>
        <taxon>Pentapetalae</taxon>
        <taxon>asterids</taxon>
        <taxon>lamiids</taxon>
        <taxon>Lamiales</taxon>
        <taxon>Plantaginaceae</taxon>
        <taxon>Cheloneae</taxon>
        <taxon>Penstemon</taxon>
    </lineage>
</organism>
<dbReference type="InterPro" id="IPR047187">
    <property type="entry name" value="SF1_C_Upf1"/>
</dbReference>
<keyword evidence="2" id="KW-0378">Hydrolase</keyword>
<evidence type="ECO:0000259" key="6">
    <source>
        <dbReference type="Pfam" id="PF13086"/>
    </source>
</evidence>
<dbReference type="FunFam" id="3.40.50.300:FF:000326">
    <property type="entry name" value="P-loop containing nucleoside triphosphate hydrolase"/>
    <property type="match status" value="1"/>
</dbReference>
<feature type="region of interest" description="Disordered" evidence="5">
    <location>
        <begin position="409"/>
        <end position="431"/>
    </location>
</feature>
<sequence>MMGTTVKKKKESKAQEYINLIFSWSIADIMNNELYLNKVKRIPETFSSADHYFNSFINPVIEETHADLRSKFKTLFGASLCEIIDVKRKRDVDHPEKLIYKLSLIPGEYEPEYGDLIALTEVKPKCIDDLDGHKRSYTIALVLKGMKDECKKDKLSLKIRIISSKYIKFEKEVKEKGKVGDNLFAVHLTNLTTNLRIWKALHPDIDGGNMNIINSVLRTNPSVEEEGQCSICSLNEVESLQLSKSKEAIGRFGLDDSQKDAVLNCIATTECNHKNDVKLIWGPPGTGKTKTISALVFALLKMKCRTLVCAPTNVAVVGVAKRFMGLLDGTLEYENYGLGDVVLFGNGERMKIDDHEDLLDIFLDIRVRVLVKCFAPLTGWSGSLLLMIGLLEDPEGQYLRYLAKEEENLEESNNSDSDEEEEVDLSERNENDIRKGKLEGKSWKELIIRDLKDAKKKNSRGTCEKIQSKNEDDKDKKNGKETGNEKILWTFEEFFTKKFRKYGEQLILCVKGLCTHMPTSCLPFEVVKKMIRLVEYLQTFQTLLDHYVVSSEGLRQSLLNGNKKNNMYSIRLLLESFSGSFSIPNFFHYYEIKSFCLENACLLFCTASSSAKLHREGMTPIEVVVIDEAAQLKECESSISLQLFGVRNAILVGDEKQLPAMVQSKICEKADFGRSLFERLVMVGHSKHLLNVQYRMHPSISLFPNSHFYGNQIKNGQNVTERAYERRFLKGKIFGSYSFIDVNDGEEEFDNRYSKRNMVEVYVISLILSKLYQESARSMQKIRVGCISPYKAQVHAIQERLGETYSTDINDKFSVNVRSVDGFQGGEEDIIIMSTVRCNWNGSVGFLSNCQRTNVALTRARYCLWILGNAATLLESGCVWKELILDAKSRGCFFDAYKDKSLALAINNAFVELEQLNPLFSTDSILFKTSYWKVSFSAQFHASMIRHESLGIHDNVVSLLVKLSNGWRQIYKDDIRGHIKGHSSQLLEIYDVKEPFKLIWAIDILRENTQDIQVIKIWDILPRNDVIPKLAKELDVIFGHYTVNYMSRCLSKRVEGNLTLPMKWRVHTQSKSDYSSDELAAKLAAINLEDEPRQSTTRRDEKPSLILDL</sequence>
<name>A0ABD3TNZ2_9LAMI</name>
<accession>A0ABD3TNZ2</accession>
<dbReference type="EMBL" id="JBJXBP010000003">
    <property type="protein sequence ID" value="KAL3838760.1"/>
    <property type="molecule type" value="Genomic_DNA"/>
</dbReference>
<protein>
    <submittedName>
        <fullName evidence="9">Uncharacterized protein</fullName>
    </submittedName>
</protein>
<reference evidence="9 10" key="1">
    <citation type="submission" date="2024-12" db="EMBL/GenBank/DDBJ databases">
        <title>The unique morphological basis and parallel evolutionary history of personate flowers in Penstemon.</title>
        <authorList>
            <person name="Depatie T.H."/>
            <person name="Wessinger C.A."/>
        </authorList>
    </citation>
    <scope>NUCLEOTIDE SEQUENCE [LARGE SCALE GENOMIC DNA]</scope>
    <source>
        <strain evidence="9">WTNN_2</strain>
        <tissue evidence="9">Leaf</tissue>
    </source>
</reference>
<keyword evidence="1" id="KW-0547">Nucleotide-binding</keyword>
<feature type="region of interest" description="Disordered" evidence="5">
    <location>
        <begin position="1090"/>
        <end position="1109"/>
    </location>
</feature>
<dbReference type="GO" id="GO:0016787">
    <property type="term" value="F:hydrolase activity"/>
    <property type="evidence" value="ECO:0007669"/>
    <property type="project" value="UniProtKB-KW"/>
</dbReference>
<dbReference type="SUPFAM" id="SSF52540">
    <property type="entry name" value="P-loop containing nucleoside triphosphate hydrolases"/>
    <property type="match status" value="1"/>
</dbReference>